<dbReference type="PROSITE" id="PS50240">
    <property type="entry name" value="TRYPSIN_DOM"/>
    <property type="match status" value="1"/>
</dbReference>
<evidence type="ECO:0000256" key="3">
    <source>
        <dbReference type="ARBA" id="ARBA00022801"/>
    </source>
</evidence>
<evidence type="ECO:0000313" key="10">
    <source>
        <dbReference type="Proteomes" id="UP000053240"/>
    </source>
</evidence>
<comment type="caution">
    <text evidence="9">The sequence shown here is derived from an EMBL/GenBank/DDBJ whole genome shotgun (WGS) entry which is preliminary data.</text>
</comment>
<dbReference type="PRINTS" id="PR00722">
    <property type="entry name" value="CHYMOTRYPSIN"/>
</dbReference>
<evidence type="ECO:0000256" key="7">
    <source>
        <dbReference type="SAM" id="SignalP"/>
    </source>
</evidence>
<feature type="signal peptide" evidence="7">
    <location>
        <begin position="1"/>
        <end position="15"/>
    </location>
</feature>
<keyword evidence="7" id="KW-0732">Signal</keyword>
<evidence type="ECO:0000256" key="2">
    <source>
        <dbReference type="ARBA" id="ARBA00022670"/>
    </source>
</evidence>
<dbReference type="InterPro" id="IPR033116">
    <property type="entry name" value="TRYPSIN_SER"/>
</dbReference>
<dbReference type="Pfam" id="PF00089">
    <property type="entry name" value="Trypsin"/>
    <property type="match status" value="1"/>
</dbReference>
<dbReference type="InterPro" id="IPR001254">
    <property type="entry name" value="Trypsin_dom"/>
</dbReference>
<evidence type="ECO:0000259" key="8">
    <source>
        <dbReference type="PROSITE" id="PS50240"/>
    </source>
</evidence>
<dbReference type="AlphaFoldDB" id="A0A0N1PIQ8"/>
<name>A0A0N1PIQ8_PAPMA</name>
<dbReference type="GO" id="GO:0004252">
    <property type="term" value="F:serine-type endopeptidase activity"/>
    <property type="evidence" value="ECO:0007669"/>
    <property type="project" value="InterPro"/>
</dbReference>
<evidence type="ECO:0000256" key="4">
    <source>
        <dbReference type="ARBA" id="ARBA00022825"/>
    </source>
</evidence>
<keyword evidence="2 6" id="KW-0645">Protease</keyword>
<dbReference type="InterPro" id="IPR001314">
    <property type="entry name" value="Peptidase_S1A"/>
</dbReference>
<evidence type="ECO:0000313" key="9">
    <source>
        <dbReference type="EMBL" id="KPJ21265.1"/>
    </source>
</evidence>
<dbReference type="EMBL" id="LADJ01034647">
    <property type="protein sequence ID" value="KPJ21265.1"/>
    <property type="molecule type" value="Genomic_DNA"/>
</dbReference>
<dbReference type="InterPro" id="IPR009003">
    <property type="entry name" value="Peptidase_S1_PA"/>
</dbReference>
<dbReference type="Gene3D" id="2.40.10.10">
    <property type="entry name" value="Trypsin-like serine proteases"/>
    <property type="match status" value="1"/>
</dbReference>
<dbReference type="InterPro" id="IPR050430">
    <property type="entry name" value="Peptidase_S1"/>
</dbReference>
<dbReference type="InterPro" id="IPR043504">
    <property type="entry name" value="Peptidase_S1_PA_chymotrypsin"/>
</dbReference>
<dbReference type="Proteomes" id="UP000053240">
    <property type="component" value="Unassembled WGS sequence"/>
</dbReference>
<dbReference type="SUPFAM" id="SSF50494">
    <property type="entry name" value="Trypsin-like serine proteases"/>
    <property type="match status" value="1"/>
</dbReference>
<comment type="similarity">
    <text evidence="1">Belongs to the peptidase S1 family.</text>
</comment>
<dbReference type="PANTHER" id="PTHR24276:SF98">
    <property type="entry name" value="FI18310P1-RELATED"/>
    <property type="match status" value="1"/>
</dbReference>
<accession>A0A0N1PIQ8</accession>
<dbReference type="PROSITE" id="PS00135">
    <property type="entry name" value="TRYPSIN_SER"/>
    <property type="match status" value="1"/>
</dbReference>
<protein>
    <submittedName>
        <fullName evidence="9">Chymotrypsin-2</fullName>
    </submittedName>
</protein>
<evidence type="ECO:0000256" key="5">
    <source>
        <dbReference type="ARBA" id="ARBA00023157"/>
    </source>
</evidence>
<sequence>MYILFIVILSSQCSGKRQPLRVYGGEDADQGAYPYVVRLEIRHVNKMANGSMYGKHTHLCTASALSSTWAVTAAHCLTDLQAYIEASSSHSKLVIRYGSVNSSVKDKNRFSKVVLVIPHPMYVSRKTTQGYVVKNDIGLIKTSPMPLKRFIKLSPVDFHTLYGHEAVFCGFGVTTKKISHNEFITGDTLELKKSLQIFKVLINKCMYEPGTGPILCLGHRCGTIATVCGGDSGGPVIHSTGIVAVLSSGYDSIYCGDDSVDTFIDTAGFPCPVGPYVEWIASYVRN</sequence>
<gene>
    <name evidence="9" type="ORF">RR48_00481</name>
</gene>
<dbReference type="InterPro" id="IPR018114">
    <property type="entry name" value="TRYPSIN_HIS"/>
</dbReference>
<feature type="chain" id="PRO_5012904286" evidence="7">
    <location>
        <begin position="16"/>
        <end position="286"/>
    </location>
</feature>
<dbReference type="PANTHER" id="PTHR24276">
    <property type="entry name" value="POLYSERASE-RELATED"/>
    <property type="match status" value="1"/>
</dbReference>
<dbReference type="GO" id="GO:0006508">
    <property type="term" value="P:proteolysis"/>
    <property type="evidence" value="ECO:0007669"/>
    <property type="project" value="UniProtKB-KW"/>
</dbReference>
<dbReference type="PROSITE" id="PS00134">
    <property type="entry name" value="TRYPSIN_HIS"/>
    <property type="match status" value="1"/>
</dbReference>
<evidence type="ECO:0000256" key="6">
    <source>
        <dbReference type="RuleBase" id="RU363034"/>
    </source>
</evidence>
<proteinExistence type="inferred from homology"/>
<dbReference type="InParanoid" id="A0A0N1PIQ8"/>
<keyword evidence="5" id="KW-1015">Disulfide bond</keyword>
<organism evidence="9 10">
    <name type="scientific">Papilio machaon</name>
    <name type="common">Old World swallowtail butterfly</name>
    <dbReference type="NCBI Taxonomy" id="76193"/>
    <lineage>
        <taxon>Eukaryota</taxon>
        <taxon>Metazoa</taxon>
        <taxon>Ecdysozoa</taxon>
        <taxon>Arthropoda</taxon>
        <taxon>Hexapoda</taxon>
        <taxon>Insecta</taxon>
        <taxon>Pterygota</taxon>
        <taxon>Neoptera</taxon>
        <taxon>Endopterygota</taxon>
        <taxon>Lepidoptera</taxon>
        <taxon>Glossata</taxon>
        <taxon>Ditrysia</taxon>
        <taxon>Papilionoidea</taxon>
        <taxon>Papilionidae</taxon>
        <taxon>Papilioninae</taxon>
        <taxon>Papilio</taxon>
    </lineage>
</organism>
<keyword evidence="3 6" id="KW-0378">Hydrolase</keyword>
<reference evidence="9 10" key="1">
    <citation type="journal article" date="2015" name="Nat. Commun.">
        <title>Outbred genome sequencing and CRISPR/Cas9 gene editing in butterflies.</title>
        <authorList>
            <person name="Li X."/>
            <person name="Fan D."/>
            <person name="Zhang W."/>
            <person name="Liu G."/>
            <person name="Zhang L."/>
            <person name="Zhao L."/>
            <person name="Fang X."/>
            <person name="Chen L."/>
            <person name="Dong Y."/>
            <person name="Chen Y."/>
            <person name="Ding Y."/>
            <person name="Zhao R."/>
            <person name="Feng M."/>
            <person name="Zhu Y."/>
            <person name="Feng Y."/>
            <person name="Jiang X."/>
            <person name="Zhu D."/>
            <person name="Xiang H."/>
            <person name="Feng X."/>
            <person name="Li S."/>
            <person name="Wang J."/>
            <person name="Zhang G."/>
            <person name="Kronforst M.R."/>
            <person name="Wang W."/>
        </authorList>
    </citation>
    <scope>NUCLEOTIDE SEQUENCE [LARGE SCALE GENOMIC DNA]</scope>
    <source>
        <strain evidence="9">Ya'a_city_454_Pm</strain>
        <tissue evidence="9">Whole body</tissue>
    </source>
</reference>
<evidence type="ECO:0000256" key="1">
    <source>
        <dbReference type="ARBA" id="ARBA00007664"/>
    </source>
</evidence>
<dbReference type="SMART" id="SM00020">
    <property type="entry name" value="Tryp_SPc"/>
    <property type="match status" value="1"/>
</dbReference>
<keyword evidence="4 6" id="KW-0720">Serine protease</keyword>
<feature type="domain" description="Peptidase S1" evidence="8">
    <location>
        <begin position="22"/>
        <end position="285"/>
    </location>
</feature>
<keyword evidence="10" id="KW-1185">Reference proteome</keyword>